<evidence type="ECO:0000256" key="1">
    <source>
        <dbReference type="SAM" id="MobiDB-lite"/>
    </source>
</evidence>
<dbReference type="EMBL" id="ABEU02000004">
    <property type="protein sequence ID" value="PNR55945.1"/>
    <property type="molecule type" value="Genomic_DNA"/>
</dbReference>
<sequence length="220" mass="24562">MRVPHTVCASNPILIAQAWLVDFEVEHAMDPSRSPSSSWKVSADQAVGYSDRGRNDENHLLMENNGVDRDIDNSETRGSGNNRQLSEEFVPETMRLLAACSAYGSPDLEKPRDSFRVCQHGICSEAFNREAGSWCKFPLGFLPSSKGRVVAAAGGLLCVRQGEKMIVCNPLSKTWVELPPKRNTWKFSIVGRYPLRDHSGLDTRPQRAPGQMFLRAQWIS</sequence>
<name>A0A2K1KQ94_PHYPA</name>
<dbReference type="Gramene" id="Pp3c4_27930V3.1">
    <property type="protein sequence ID" value="Pp3c4_27930V3.1"/>
    <property type="gene ID" value="Pp3c4_27930"/>
</dbReference>
<dbReference type="InParanoid" id="A0A2K1KQ94"/>
<dbReference type="Proteomes" id="UP000006727">
    <property type="component" value="Chromosome 4"/>
</dbReference>
<proteinExistence type="predicted"/>
<keyword evidence="4" id="KW-1185">Reference proteome</keyword>
<evidence type="ECO:0000313" key="2">
    <source>
        <dbReference type="EMBL" id="PNR55945.1"/>
    </source>
</evidence>
<reference evidence="2 4" key="2">
    <citation type="journal article" date="2018" name="Plant J.">
        <title>The Physcomitrella patens chromosome-scale assembly reveals moss genome structure and evolution.</title>
        <authorList>
            <person name="Lang D."/>
            <person name="Ullrich K.K."/>
            <person name="Murat F."/>
            <person name="Fuchs J."/>
            <person name="Jenkins J."/>
            <person name="Haas F.B."/>
            <person name="Piednoel M."/>
            <person name="Gundlach H."/>
            <person name="Van Bel M."/>
            <person name="Meyberg R."/>
            <person name="Vives C."/>
            <person name="Morata J."/>
            <person name="Symeonidi A."/>
            <person name="Hiss M."/>
            <person name="Muchero W."/>
            <person name="Kamisugi Y."/>
            <person name="Saleh O."/>
            <person name="Blanc G."/>
            <person name="Decker E.L."/>
            <person name="van Gessel N."/>
            <person name="Grimwood J."/>
            <person name="Hayes R.D."/>
            <person name="Graham S.W."/>
            <person name="Gunter L.E."/>
            <person name="McDaniel S.F."/>
            <person name="Hoernstein S.N.W."/>
            <person name="Larsson A."/>
            <person name="Li F.W."/>
            <person name="Perroud P.F."/>
            <person name="Phillips J."/>
            <person name="Ranjan P."/>
            <person name="Rokshar D.S."/>
            <person name="Rothfels C.J."/>
            <person name="Schneider L."/>
            <person name="Shu S."/>
            <person name="Stevenson D.W."/>
            <person name="Thummler F."/>
            <person name="Tillich M."/>
            <person name="Villarreal Aguilar J.C."/>
            <person name="Widiez T."/>
            <person name="Wong G.K."/>
            <person name="Wymore A."/>
            <person name="Zhang Y."/>
            <person name="Zimmer A.D."/>
            <person name="Quatrano R.S."/>
            <person name="Mayer K.F.X."/>
            <person name="Goodstein D."/>
            <person name="Casacuberta J.M."/>
            <person name="Vandepoele K."/>
            <person name="Reski R."/>
            <person name="Cuming A.C."/>
            <person name="Tuskan G.A."/>
            <person name="Maumus F."/>
            <person name="Salse J."/>
            <person name="Schmutz J."/>
            <person name="Rensing S.A."/>
        </authorList>
    </citation>
    <scope>NUCLEOTIDE SEQUENCE [LARGE SCALE GENOMIC DNA]</scope>
    <source>
        <strain evidence="3 4">cv. Gransden 2004</strain>
    </source>
</reference>
<dbReference type="PaxDb" id="3218-PP1S115_162V6.1"/>
<protein>
    <submittedName>
        <fullName evidence="2 3">Uncharacterized protein</fullName>
    </submittedName>
</protein>
<feature type="region of interest" description="Disordered" evidence="1">
    <location>
        <begin position="49"/>
        <end position="85"/>
    </location>
</feature>
<reference evidence="3" key="3">
    <citation type="submission" date="2020-12" db="UniProtKB">
        <authorList>
            <consortium name="EnsemblPlants"/>
        </authorList>
    </citation>
    <scope>IDENTIFICATION</scope>
</reference>
<accession>A0A2K1KQ94</accession>
<gene>
    <name evidence="2" type="ORF">PHYPA_006842</name>
</gene>
<organism evidence="2">
    <name type="scientific">Physcomitrium patens</name>
    <name type="common">Spreading-leaved earth moss</name>
    <name type="synonym">Physcomitrella patens</name>
    <dbReference type="NCBI Taxonomy" id="3218"/>
    <lineage>
        <taxon>Eukaryota</taxon>
        <taxon>Viridiplantae</taxon>
        <taxon>Streptophyta</taxon>
        <taxon>Embryophyta</taxon>
        <taxon>Bryophyta</taxon>
        <taxon>Bryophytina</taxon>
        <taxon>Bryopsida</taxon>
        <taxon>Funariidae</taxon>
        <taxon>Funariales</taxon>
        <taxon>Funariaceae</taxon>
        <taxon>Physcomitrium</taxon>
    </lineage>
</organism>
<dbReference type="AlphaFoldDB" id="A0A2K1KQ94"/>
<feature type="compositionally biased region" description="Basic and acidic residues" evidence="1">
    <location>
        <begin position="51"/>
        <end position="75"/>
    </location>
</feature>
<evidence type="ECO:0000313" key="3">
    <source>
        <dbReference type="EnsemblPlants" id="Pp3c4_27930V3.1"/>
    </source>
</evidence>
<evidence type="ECO:0000313" key="4">
    <source>
        <dbReference type="Proteomes" id="UP000006727"/>
    </source>
</evidence>
<dbReference type="EnsemblPlants" id="Pp3c4_27930V3.1">
    <property type="protein sequence ID" value="Pp3c4_27930V3.1"/>
    <property type="gene ID" value="Pp3c4_27930"/>
</dbReference>
<reference evidence="2 4" key="1">
    <citation type="journal article" date="2008" name="Science">
        <title>The Physcomitrella genome reveals evolutionary insights into the conquest of land by plants.</title>
        <authorList>
            <person name="Rensing S."/>
            <person name="Lang D."/>
            <person name="Zimmer A."/>
            <person name="Terry A."/>
            <person name="Salamov A."/>
            <person name="Shapiro H."/>
            <person name="Nishiyama T."/>
            <person name="Perroud P.-F."/>
            <person name="Lindquist E."/>
            <person name="Kamisugi Y."/>
            <person name="Tanahashi T."/>
            <person name="Sakakibara K."/>
            <person name="Fujita T."/>
            <person name="Oishi K."/>
            <person name="Shin-I T."/>
            <person name="Kuroki Y."/>
            <person name="Toyoda A."/>
            <person name="Suzuki Y."/>
            <person name="Hashimoto A."/>
            <person name="Yamaguchi K."/>
            <person name="Sugano A."/>
            <person name="Kohara Y."/>
            <person name="Fujiyama A."/>
            <person name="Anterola A."/>
            <person name="Aoki S."/>
            <person name="Ashton N."/>
            <person name="Barbazuk W.B."/>
            <person name="Barker E."/>
            <person name="Bennetzen J."/>
            <person name="Bezanilla M."/>
            <person name="Blankenship R."/>
            <person name="Cho S.H."/>
            <person name="Dutcher S."/>
            <person name="Estelle M."/>
            <person name="Fawcett J.A."/>
            <person name="Gundlach H."/>
            <person name="Hanada K."/>
            <person name="Heyl A."/>
            <person name="Hicks K.A."/>
            <person name="Hugh J."/>
            <person name="Lohr M."/>
            <person name="Mayer K."/>
            <person name="Melkozernov A."/>
            <person name="Murata T."/>
            <person name="Nelson D."/>
            <person name="Pils B."/>
            <person name="Prigge M."/>
            <person name="Reiss B."/>
            <person name="Renner T."/>
            <person name="Rombauts S."/>
            <person name="Rushton P."/>
            <person name="Sanderfoot A."/>
            <person name="Schween G."/>
            <person name="Shiu S.-H."/>
            <person name="Stueber K."/>
            <person name="Theodoulou F.L."/>
            <person name="Tu H."/>
            <person name="Van de Peer Y."/>
            <person name="Verrier P.J."/>
            <person name="Waters E."/>
            <person name="Wood A."/>
            <person name="Yang L."/>
            <person name="Cove D."/>
            <person name="Cuming A."/>
            <person name="Hasebe M."/>
            <person name="Lucas S."/>
            <person name="Mishler D.B."/>
            <person name="Reski R."/>
            <person name="Grigoriev I."/>
            <person name="Quatrano R.S."/>
            <person name="Boore J.L."/>
        </authorList>
    </citation>
    <scope>NUCLEOTIDE SEQUENCE [LARGE SCALE GENOMIC DNA]</scope>
    <source>
        <strain evidence="3 4">cv. Gransden 2004</strain>
    </source>
</reference>